<dbReference type="NCBIfam" id="TIGR02246">
    <property type="entry name" value="SgcJ/EcaC family oxidoreductase"/>
    <property type="match status" value="1"/>
</dbReference>
<keyword evidence="3" id="KW-1185">Reference proteome</keyword>
<dbReference type="InterPro" id="IPR011944">
    <property type="entry name" value="Steroid_delta5-4_isomerase"/>
</dbReference>
<proteinExistence type="predicted"/>
<dbReference type="Proteomes" id="UP001157069">
    <property type="component" value="Unassembled WGS sequence"/>
</dbReference>
<organism evidence="2 3">
    <name type="scientific">Homoserinibacter gongjuensis</name>
    <dbReference type="NCBI Taxonomy" id="1162968"/>
    <lineage>
        <taxon>Bacteria</taxon>
        <taxon>Bacillati</taxon>
        <taxon>Actinomycetota</taxon>
        <taxon>Actinomycetes</taxon>
        <taxon>Micrococcales</taxon>
        <taxon>Microbacteriaceae</taxon>
        <taxon>Homoserinibacter</taxon>
    </lineage>
</organism>
<dbReference type="SUPFAM" id="SSF54427">
    <property type="entry name" value="NTF2-like"/>
    <property type="match status" value="1"/>
</dbReference>
<gene>
    <name evidence="2" type="ORF">GCM10025869_34950</name>
</gene>
<name>A0ABQ6JXC8_9MICO</name>
<dbReference type="Gene3D" id="3.10.450.50">
    <property type="match status" value="1"/>
</dbReference>
<dbReference type="RefSeq" id="WP_284301714.1">
    <property type="nucleotide sequence ID" value="NZ_BSVA01000001.1"/>
</dbReference>
<evidence type="ECO:0000259" key="1">
    <source>
        <dbReference type="Pfam" id="PF12680"/>
    </source>
</evidence>
<evidence type="ECO:0000313" key="2">
    <source>
        <dbReference type="EMBL" id="GMA92966.1"/>
    </source>
</evidence>
<accession>A0ABQ6JXC8</accession>
<dbReference type="InterPro" id="IPR032710">
    <property type="entry name" value="NTF2-like_dom_sf"/>
</dbReference>
<dbReference type="InterPro" id="IPR037401">
    <property type="entry name" value="SnoaL-like"/>
</dbReference>
<dbReference type="EMBL" id="BSVA01000001">
    <property type="protein sequence ID" value="GMA92966.1"/>
    <property type="molecule type" value="Genomic_DNA"/>
</dbReference>
<protein>
    <recommendedName>
        <fullName evidence="1">SnoaL-like domain-containing protein</fullName>
    </recommendedName>
</protein>
<reference evidence="3" key="1">
    <citation type="journal article" date="2019" name="Int. J. Syst. Evol. Microbiol.">
        <title>The Global Catalogue of Microorganisms (GCM) 10K type strain sequencing project: providing services to taxonomists for standard genome sequencing and annotation.</title>
        <authorList>
            <consortium name="The Broad Institute Genomics Platform"/>
            <consortium name="The Broad Institute Genome Sequencing Center for Infectious Disease"/>
            <person name="Wu L."/>
            <person name="Ma J."/>
        </authorList>
    </citation>
    <scope>NUCLEOTIDE SEQUENCE [LARGE SCALE GENOMIC DNA]</scope>
    <source>
        <strain evidence="3">NBRC 108755</strain>
    </source>
</reference>
<feature type="domain" description="SnoaL-like" evidence="1">
    <location>
        <begin position="11"/>
        <end position="109"/>
    </location>
</feature>
<comment type="caution">
    <text evidence="2">The sequence shown here is derived from an EMBL/GenBank/DDBJ whole genome shotgun (WGS) entry which is preliminary data.</text>
</comment>
<sequence>MTDRTSIEQWVARYRTAWESNDPDDIRALFTPDAEYYTAPSEPPWRGHDEIVSQWIENADQPGETSYTSRVVAVDGDLGIVRLTVDYTEGRLYDNIWFIELEPDGRARHFTEWYMRRRESA</sequence>
<evidence type="ECO:0000313" key="3">
    <source>
        <dbReference type="Proteomes" id="UP001157069"/>
    </source>
</evidence>
<dbReference type="Pfam" id="PF12680">
    <property type="entry name" value="SnoaL_2"/>
    <property type="match status" value="1"/>
</dbReference>